<evidence type="ECO:0000256" key="2">
    <source>
        <dbReference type="ARBA" id="ARBA00009773"/>
    </source>
</evidence>
<evidence type="ECO:0000256" key="5">
    <source>
        <dbReference type="ARBA" id="ARBA00023136"/>
    </source>
</evidence>
<dbReference type="PANTHER" id="PTHR21716">
    <property type="entry name" value="TRANSMEMBRANE PROTEIN"/>
    <property type="match status" value="1"/>
</dbReference>
<comment type="similarity">
    <text evidence="2">Belongs to the autoinducer-2 exporter (AI-2E) (TC 2.A.86) family.</text>
</comment>
<feature type="transmembrane region" description="Helical" evidence="6">
    <location>
        <begin position="210"/>
        <end position="228"/>
    </location>
</feature>
<comment type="subcellular location">
    <subcellularLocation>
        <location evidence="1">Membrane</location>
        <topology evidence="1">Multi-pass membrane protein</topology>
    </subcellularLocation>
</comment>
<dbReference type="STRING" id="449.LHA_0654"/>
<dbReference type="KEGG" id="lha:LHA_0654"/>
<dbReference type="Pfam" id="PF01594">
    <property type="entry name" value="AI-2E_transport"/>
    <property type="match status" value="1"/>
</dbReference>
<dbReference type="GO" id="GO:0055085">
    <property type="term" value="P:transmembrane transport"/>
    <property type="evidence" value="ECO:0007669"/>
    <property type="project" value="TreeGrafter"/>
</dbReference>
<feature type="transmembrane region" description="Helical" evidence="6">
    <location>
        <begin position="44"/>
        <end position="64"/>
    </location>
</feature>
<reference evidence="8" key="1">
    <citation type="submission" date="2014-09" db="EMBL/GenBank/DDBJ databases">
        <authorList>
            <person name="Gomez-Valero L."/>
        </authorList>
    </citation>
    <scope>NUCLEOTIDE SEQUENCE [LARGE SCALE GENOMIC DNA]</scope>
    <source>
        <strain evidence="8">ATCC35250</strain>
    </source>
</reference>
<dbReference type="Proteomes" id="UP000032803">
    <property type="component" value="Chromosome I"/>
</dbReference>
<dbReference type="AlphaFoldDB" id="A0A0A8URM8"/>
<dbReference type="GO" id="GO:0016020">
    <property type="term" value="C:membrane"/>
    <property type="evidence" value="ECO:0007669"/>
    <property type="project" value="UniProtKB-SubCell"/>
</dbReference>
<feature type="transmembrane region" description="Helical" evidence="6">
    <location>
        <begin position="306"/>
        <end position="328"/>
    </location>
</feature>
<evidence type="ECO:0000313" key="8">
    <source>
        <dbReference type="Proteomes" id="UP000032803"/>
    </source>
</evidence>
<sequence length="366" mass="40965">MASCDFTMVKNFADKNKHPIITFTAGLILVSLIGYLLIAGRSLLIPLVIAIFIWHLLNTIHNAVQRTPFIGAHLPNWLSMVLALLVVALLVKILIDIITNNVNDVIAASSRYQENLTNIFNNMDKRFHIKTMASVDNFMQGLSVQRLLVNIYAVFTAITGSAVLIALYVIFLFVEQHFFRQKLNALIPQKGHRQLVNNIITHIVKDTQTYLGLKTLLSLITAIASWIIMKSVNLDFAEFWALLIFFLNFIPNIGAILATAFPMLLALIQFQSWVPFVIITSGIVAIQFIVGNLVEPRFLGKSLNLSALVILIALALWGAIWGILGMFLSVPITVMMMIIFAHFDATRPIAVMLSQDGYIQKAYERI</sequence>
<dbReference type="EMBL" id="LN681225">
    <property type="protein sequence ID" value="CEK09742.1"/>
    <property type="molecule type" value="Genomic_DNA"/>
</dbReference>
<evidence type="ECO:0000256" key="3">
    <source>
        <dbReference type="ARBA" id="ARBA00022692"/>
    </source>
</evidence>
<protein>
    <recommendedName>
        <fullName evidence="9">Transporter, permease</fullName>
    </recommendedName>
</protein>
<accession>A0A0A8URM8</accession>
<keyword evidence="5 6" id="KW-0472">Membrane</keyword>
<evidence type="ECO:0008006" key="9">
    <source>
        <dbReference type="Google" id="ProtNLM"/>
    </source>
</evidence>
<feature type="transmembrane region" description="Helical" evidence="6">
    <location>
        <begin position="240"/>
        <end position="261"/>
    </location>
</feature>
<organism evidence="7 8">
    <name type="scientific">Legionella hackeliae</name>
    <dbReference type="NCBI Taxonomy" id="449"/>
    <lineage>
        <taxon>Bacteria</taxon>
        <taxon>Pseudomonadati</taxon>
        <taxon>Pseudomonadota</taxon>
        <taxon>Gammaproteobacteria</taxon>
        <taxon>Legionellales</taxon>
        <taxon>Legionellaceae</taxon>
        <taxon>Legionella</taxon>
    </lineage>
</organism>
<proteinExistence type="inferred from homology"/>
<evidence type="ECO:0000256" key="1">
    <source>
        <dbReference type="ARBA" id="ARBA00004141"/>
    </source>
</evidence>
<feature type="transmembrane region" description="Helical" evidence="6">
    <location>
        <begin position="20"/>
        <end position="38"/>
    </location>
</feature>
<feature type="transmembrane region" description="Helical" evidence="6">
    <location>
        <begin position="76"/>
        <end position="95"/>
    </location>
</feature>
<keyword evidence="8" id="KW-1185">Reference proteome</keyword>
<evidence type="ECO:0000256" key="4">
    <source>
        <dbReference type="ARBA" id="ARBA00022989"/>
    </source>
</evidence>
<dbReference type="PANTHER" id="PTHR21716:SF64">
    <property type="entry name" value="AI-2 TRANSPORT PROTEIN TQSA"/>
    <property type="match status" value="1"/>
</dbReference>
<evidence type="ECO:0000313" key="7">
    <source>
        <dbReference type="EMBL" id="CEK09742.1"/>
    </source>
</evidence>
<feature type="transmembrane region" description="Helical" evidence="6">
    <location>
        <begin position="151"/>
        <end position="174"/>
    </location>
</feature>
<keyword evidence="4 6" id="KW-1133">Transmembrane helix</keyword>
<dbReference type="HOGENOM" id="CLU_031275_0_0_6"/>
<evidence type="ECO:0000256" key="6">
    <source>
        <dbReference type="SAM" id="Phobius"/>
    </source>
</evidence>
<feature type="transmembrane region" description="Helical" evidence="6">
    <location>
        <begin position="273"/>
        <end position="294"/>
    </location>
</feature>
<gene>
    <name evidence="7" type="ORF">LHA_0654</name>
</gene>
<dbReference type="PATRIC" id="fig|449.7.peg.2749"/>
<name>A0A0A8URM8_LEGHA</name>
<keyword evidence="3 6" id="KW-0812">Transmembrane</keyword>
<dbReference type="RefSeq" id="WP_045105222.1">
    <property type="nucleotide sequence ID" value="NZ_LN681225.1"/>
</dbReference>
<dbReference type="InterPro" id="IPR002549">
    <property type="entry name" value="AI-2E-like"/>
</dbReference>